<keyword evidence="3 6" id="KW-0731">Sigma factor</keyword>
<keyword evidence="5 6" id="KW-0804">Transcription</keyword>
<protein>
    <recommendedName>
        <fullName evidence="6">RNA polymerase sigma factor</fullName>
    </recommendedName>
</protein>
<evidence type="ECO:0000256" key="2">
    <source>
        <dbReference type="ARBA" id="ARBA00023015"/>
    </source>
</evidence>
<dbReference type="Proteomes" id="UP001596113">
    <property type="component" value="Unassembled WGS sequence"/>
</dbReference>
<comment type="similarity">
    <text evidence="1 6">Belongs to the sigma-70 factor family. ECF subfamily.</text>
</comment>
<dbReference type="CDD" id="cd06171">
    <property type="entry name" value="Sigma70_r4"/>
    <property type="match status" value="1"/>
</dbReference>
<dbReference type="InterPro" id="IPR013325">
    <property type="entry name" value="RNA_pol_sigma_r2"/>
</dbReference>
<dbReference type="SUPFAM" id="SSF88659">
    <property type="entry name" value="Sigma3 and sigma4 domains of RNA polymerase sigma factors"/>
    <property type="match status" value="1"/>
</dbReference>
<name>A0ABW0HWY7_9BACL</name>
<dbReference type="InterPro" id="IPR014304">
    <property type="entry name" value="RNA_pol_sigma-Z"/>
</dbReference>
<evidence type="ECO:0000256" key="1">
    <source>
        <dbReference type="ARBA" id="ARBA00010641"/>
    </source>
</evidence>
<feature type="domain" description="RNA polymerase sigma-70 region 2" evidence="7">
    <location>
        <begin position="6"/>
        <end position="74"/>
    </location>
</feature>
<sequence>MEFAQLWEQYFDEIRRFVYRKTNSHPDADDIVQTVFMKAYNHQSDLNDEDKKRAWLYQIARNSITDHFRKTKRTEELTEFIPDDQEPEEVNYSEEALEGLKSVITQLPGKYREAIELSELTGMSQKELGEHLDISYSGAKSRVQRGREMIKEIMTTCCQIEADSYGNIVDYQVIGEEAVCTKGNKKATSGRTSNL</sequence>
<dbReference type="SUPFAM" id="SSF88946">
    <property type="entry name" value="Sigma2 domain of RNA polymerase sigma factors"/>
    <property type="match status" value="1"/>
</dbReference>
<dbReference type="InterPro" id="IPR039425">
    <property type="entry name" value="RNA_pol_sigma-70-like"/>
</dbReference>
<dbReference type="EMBL" id="JBHSMI010000028">
    <property type="protein sequence ID" value="MFC5404865.1"/>
    <property type="molecule type" value="Genomic_DNA"/>
</dbReference>
<proteinExistence type="inferred from homology"/>
<dbReference type="PANTHER" id="PTHR43133">
    <property type="entry name" value="RNA POLYMERASE ECF-TYPE SIGMA FACTO"/>
    <property type="match status" value="1"/>
</dbReference>
<dbReference type="InterPro" id="IPR036388">
    <property type="entry name" value="WH-like_DNA-bd_sf"/>
</dbReference>
<comment type="caution">
    <text evidence="9">The sequence shown here is derived from an EMBL/GenBank/DDBJ whole genome shotgun (WGS) entry which is preliminary data.</text>
</comment>
<dbReference type="RefSeq" id="WP_378135535.1">
    <property type="nucleotide sequence ID" value="NZ_JBHSMI010000028.1"/>
</dbReference>
<evidence type="ECO:0000313" key="10">
    <source>
        <dbReference type="Proteomes" id="UP001596113"/>
    </source>
</evidence>
<dbReference type="Gene3D" id="1.10.10.10">
    <property type="entry name" value="Winged helix-like DNA-binding domain superfamily/Winged helix DNA-binding domain"/>
    <property type="match status" value="1"/>
</dbReference>
<gene>
    <name evidence="9" type="primary">sigZ</name>
    <name evidence="9" type="ORF">ACFPOF_19160</name>
</gene>
<dbReference type="NCBIfam" id="TIGR02937">
    <property type="entry name" value="sigma70-ECF"/>
    <property type="match status" value="1"/>
</dbReference>
<evidence type="ECO:0000256" key="3">
    <source>
        <dbReference type="ARBA" id="ARBA00023082"/>
    </source>
</evidence>
<organism evidence="9 10">
    <name type="scientific">Cohnella soli</name>
    <dbReference type="NCBI Taxonomy" id="425005"/>
    <lineage>
        <taxon>Bacteria</taxon>
        <taxon>Bacillati</taxon>
        <taxon>Bacillota</taxon>
        <taxon>Bacilli</taxon>
        <taxon>Bacillales</taxon>
        <taxon>Paenibacillaceae</taxon>
        <taxon>Cohnella</taxon>
    </lineage>
</organism>
<feature type="domain" description="RNA polymerase sigma factor 70 region 4 type 2" evidence="8">
    <location>
        <begin position="100"/>
        <end position="149"/>
    </location>
</feature>
<dbReference type="InterPro" id="IPR013324">
    <property type="entry name" value="RNA_pol_sigma_r3/r4-like"/>
</dbReference>
<evidence type="ECO:0000259" key="8">
    <source>
        <dbReference type="Pfam" id="PF08281"/>
    </source>
</evidence>
<dbReference type="Pfam" id="PF08281">
    <property type="entry name" value="Sigma70_r4_2"/>
    <property type="match status" value="1"/>
</dbReference>
<reference evidence="10" key="1">
    <citation type="journal article" date="2019" name="Int. J. Syst. Evol. Microbiol.">
        <title>The Global Catalogue of Microorganisms (GCM) 10K type strain sequencing project: providing services to taxonomists for standard genome sequencing and annotation.</title>
        <authorList>
            <consortium name="The Broad Institute Genomics Platform"/>
            <consortium name="The Broad Institute Genome Sequencing Center for Infectious Disease"/>
            <person name="Wu L."/>
            <person name="Ma J."/>
        </authorList>
    </citation>
    <scope>NUCLEOTIDE SEQUENCE [LARGE SCALE GENOMIC DNA]</scope>
    <source>
        <strain evidence="10">CGMCC 1.18575</strain>
    </source>
</reference>
<dbReference type="InterPro" id="IPR007627">
    <property type="entry name" value="RNA_pol_sigma70_r2"/>
</dbReference>
<dbReference type="PROSITE" id="PS01063">
    <property type="entry name" value="SIGMA70_ECF"/>
    <property type="match status" value="1"/>
</dbReference>
<accession>A0ABW0HWY7</accession>
<evidence type="ECO:0000256" key="4">
    <source>
        <dbReference type="ARBA" id="ARBA00023125"/>
    </source>
</evidence>
<keyword evidence="4 6" id="KW-0238">DNA-binding</keyword>
<dbReference type="InterPro" id="IPR013249">
    <property type="entry name" value="RNA_pol_sigma70_r4_t2"/>
</dbReference>
<dbReference type="Pfam" id="PF04542">
    <property type="entry name" value="Sigma70_r2"/>
    <property type="match status" value="1"/>
</dbReference>
<keyword evidence="2 6" id="KW-0805">Transcription regulation</keyword>
<evidence type="ECO:0000259" key="7">
    <source>
        <dbReference type="Pfam" id="PF04542"/>
    </source>
</evidence>
<evidence type="ECO:0000256" key="5">
    <source>
        <dbReference type="ARBA" id="ARBA00023163"/>
    </source>
</evidence>
<dbReference type="NCBIfam" id="TIGR02959">
    <property type="entry name" value="SigZ"/>
    <property type="match status" value="1"/>
</dbReference>
<keyword evidence="10" id="KW-1185">Reference proteome</keyword>
<evidence type="ECO:0000313" key="9">
    <source>
        <dbReference type="EMBL" id="MFC5404865.1"/>
    </source>
</evidence>
<dbReference type="Gene3D" id="1.10.1740.10">
    <property type="match status" value="1"/>
</dbReference>
<dbReference type="PANTHER" id="PTHR43133:SF62">
    <property type="entry name" value="RNA POLYMERASE SIGMA FACTOR SIGZ"/>
    <property type="match status" value="1"/>
</dbReference>
<dbReference type="InterPro" id="IPR014284">
    <property type="entry name" value="RNA_pol_sigma-70_dom"/>
</dbReference>
<dbReference type="InterPro" id="IPR000838">
    <property type="entry name" value="RNA_pol_sigma70_ECF_CS"/>
</dbReference>
<evidence type="ECO:0000256" key="6">
    <source>
        <dbReference type="RuleBase" id="RU000716"/>
    </source>
</evidence>